<dbReference type="EMBL" id="BTPE01000001">
    <property type="protein sequence ID" value="GMQ31866.1"/>
    <property type="molecule type" value="Genomic_DNA"/>
</dbReference>
<dbReference type="SUPFAM" id="SSF88723">
    <property type="entry name" value="PIN domain-like"/>
    <property type="match status" value="1"/>
</dbReference>
<evidence type="ECO:0000313" key="3">
    <source>
        <dbReference type="Proteomes" id="UP001307705"/>
    </source>
</evidence>
<name>A0ABQ6PV78_9BACT</name>
<evidence type="ECO:0000259" key="1">
    <source>
        <dbReference type="SMART" id="SM00670"/>
    </source>
</evidence>
<dbReference type="SMART" id="SM00670">
    <property type="entry name" value="PINc"/>
    <property type="match status" value="1"/>
</dbReference>
<sequence>MKIVVDTNIIFSGIISPNGKISDLLLNSDGIYSFIAPEFILDELDRHQSKLLHISKLKEDELEFLKKSIFSRLEFYKLEQIESIFWEKAFQLTSKVDEFDTPFVALSLKLKSKLWTGDLKLKKGLELAGFKLIIDTNQLIEGRLH</sequence>
<dbReference type="InterPro" id="IPR002716">
    <property type="entry name" value="PIN_dom"/>
</dbReference>
<dbReference type="Pfam" id="PF10130">
    <property type="entry name" value="PIN_2"/>
    <property type="match status" value="1"/>
</dbReference>
<dbReference type="RefSeq" id="WP_420915719.1">
    <property type="nucleotide sequence ID" value="NZ_BTPE01000001.1"/>
</dbReference>
<gene>
    <name evidence="2" type="ORF">Ataiwa_01380</name>
</gene>
<dbReference type="Gene3D" id="3.40.50.1010">
    <property type="entry name" value="5'-nuclease"/>
    <property type="match status" value="1"/>
</dbReference>
<feature type="domain" description="PIN" evidence="1">
    <location>
        <begin position="1"/>
        <end position="123"/>
    </location>
</feature>
<dbReference type="InterPro" id="IPR029060">
    <property type="entry name" value="PIN-like_dom_sf"/>
</dbReference>
<keyword evidence="3" id="KW-1185">Reference proteome</keyword>
<reference evidence="2 3" key="1">
    <citation type="submission" date="2023-08" db="EMBL/GenBank/DDBJ databases">
        <title>Draft genome sequence of Algoriphagus taiwanensis.</title>
        <authorList>
            <person name="Takatani N."/>
            <person name="Hosokawa M."/>
            <person name="Sawabe T."/>
        </authorList>
    </citation>
    <scope>NUCLEOTIDE SEQUENCE [LARGE SCALE GENOMIC DNA]</scope>
    <source>
        <strain evidence="2 3">JCM 19755</strain>
    </source>
</reference>
<comment type="caution">
    <text evidence="2">The sequence shown here is derived from an EMBL/GenBank/DDBJ whole genome shotgun (WGS) entry which is preliminary data.</text>
</comment>
<proteinExistence type="predicted"/>
<organism evidence="2 3">
    <name type="scientific">Algoriphagus taiwanensis</name>
    <dbReference type="NCBI Taxonomy" id="1445656"/>
    <lineage>
        <taxon>Bacteria</taxon>
        <taxon>Pseudomonadati</taxon>
        <taxon>Bacteroidota</taxon>
        <taxon>Cytophagia</taxon>
        <taxon>Cytophagales</taxon>
        <taxon>Cyclobacteriaceae</taxon>
        <taxon>Algoriphagus</taxon>
    </lineage>
</organism>
<accession>A0ABQ6PV78</accession>
<protein>
    <submittedName>
        <fullName evidence="2">PIN domain-containing protein</fullName>
    </submittedName>
</protein>
<dbReference type="Proteomes" id="UP001307705">
    <property type="component" value="Unassembled WGS sequence"/>
</dbReference>
<evidence type="ECO:0000313" key="2">
    <source>
        <dbReference type="EMBL" id="GMQ31866.1"/>
    </source>
</evidence>